<dbReference type="GO" id="GO:0008270">
    <property type="term" value="F:zinc ion binding"/>
    <property type="evidence" value="ECO:0007669"/>
    <property type="project" value="UniProtKB-KW"/>
</dbReference>
<dbReference type="EMBL" id="HBIW01008696">
    <property type="protein sequence ID" value="CAE0691951.1"/>
    <property type="molecule type" value="Transcribed_RNA"/>
</dbReference>
<feature type="domain" description="Cilium assembly protein DZIP1 N-terminal" evidence="4">
    <location>
        <begin position="39"/>
        <end position="153"/>
    </location>
</feature>
<dbReference type="InterPro" id="IPR051241">
    <property type="entry name" value="DZIP_RILPL"/>
</dbReference>
<dbReference type="PANTHER" id="PTHR21502:SF3">
    <property type="entry name" value="CILIUM ASSEMBLY PROTEIN DZIP1L"/>
    <property type="match status" value="1"/>
</dbReference>
<dbReference type="OrthoDB" id="515971at2759"/>
<dbReference type="GO" id="GO:0005737">
    <property type="term" value="C:cytoplasm"/>
    <property type="evidence" value="ECO:0007669"/>
    <property type="project" value="UniProtKB-SubCell"/>
</dbReference>
<evidence type="ECO:0000313" key="6">
    <source>
        <dbReference type="EMBL" id="CAH0379925.1"/>
    </source>
</evidence>
<dbReference type="CDD" id="cd17039">
    <property type="entry name" value="Ubl_ubiquitin_like"/>
    <property type="match status" value="1"/>
</dbReference>
<evidence type="ECO:0000313" key="7">
    <source>
        <dbReference type="Proteomes" id="UP000789595"/>
    </source>
</evidence>
<feature type="coiled-coil region" evidence="2">
    <location>
        <begin position="120"/>
        <end position="161"/>
    </location>
</feature>
<evidence type="ECO:0000256" key="2">
    <source>
        <dbReference type="SAM" id="Coils"/>
    </source>
</evidence>
<keyword evidence="1 2" id="KW-0175">Coiled coil</keyword>
<reference evidence="6" key="2">
    <citation type="submission" date="2021-11" db="EMBL/GenBank/DDBJ databases">
        <authorList>
            <consortium name="Genoscope - CEA"/>
            <person name="William W."/>
        </authorList>
    </citation>
    <scope>NUCLEOTIDE SEQUENCE</scope>
</reference>
<dbReference type="Pfam" id="PF13815">
    <property type="entry name" value="Dzip-like_N"/>
    <property type="match status" value="1"/>
</dbReference>
<dbReference type="PANTHER" id="PTHR21502">
    <property type="entry name" value="ZINC FINGER PROTEIN DZIP1"/>
    <property type="match status" value="1"/>
</dbReference>
<name>A0A7S3ZRZ6_9STRA</name>
<sequence length="650" mass="69817">MPLEPLRSKVVGAGAPNKDATWLPAPSSTAGDLLSTKNFYFADRSTQLDLEAIRDIDLERIEKDVDIEALQRHLEPLVFGRLPEVLDAGEGHAAFRKLFRLSQLTLEYLLNVQDVLAEGLDKASQACSESSRNAERYRKRAKKLDARVKMLERDLASKRDAAHAYQGLVMSASSRPPAPVVQPMSVATEPSVNFPLGDATVYVTLPDGTATQHAIQEGTTAADLRNRAGYTGRTYFRGRRLAADVTLGDAGVRDGDCIMVVQDGLDQGQQEPLDDRIADLERSIRGELAMQVQTQLAALRGSLPSQSQPAQPQGCLAGDLEDDDEAVDDETGMQTVLTSPFDASQSGFFGGPSPHAGDLRAMETRLSAQMDALEAKMSELMGDAVHRVTLPRATTPVAPAVKQSARKTTPRPVPATPKATTPYAGAVEDDVEDEEPPRDASFEFSCVFGEGAWPVKPKGKLSLVVAPEETIATVRCAVAAKLDLEVDRIRLRDNTTGEDIGTAADLEEADVVCQIVRGDLISDGQVEDLARLKSILGDNAIDESTAAQREALDASVEARRAVWRAVPPAHGAAAATREDVVHLEVRLNALQKLVASIDSTTTWDAEMVAKVDEALSAFGGGLDPAVNAAVARIRARVDERAALVAERVAE</sequence>
<evidence type="ECO:0000256" key="3">
    <source>
        <dbReference type="SAM" id="MobiDB-lite"/>
    </source>
</evidence>
<evidence type="ECO:0000313" key="5">
    <source>
        <dbReference type="EMBL" id="CAE0691951.1"/>
    </source>
</evidence>
<proteinExistence type="predicted"/>
<dbReference type="AlphaFoldDB" id="A0A7S3ZRZ6"/>
<dbReference type="EMBL" id="CAKKNE010000006">
    <property type="protein sequence ID" value="CAH0379925.1"/>
    <property type="molecule type" value="Genomic_DNA"/>
</dbReference>
<protein>
    <recommendedName>
        <fullName evidence="4">Cilium assembly protein DZIP1 N-terminal domain-containing protein</fullName>
    </recommendedName>
</protein>
<feature type="region of interest" description="Disordered" evidence="3">
    <location>
        <begin position="397"/>
        <end position="424"/>
    </location>
</feature>
<gene>
    <name evidence="5" type="ORF">PCAL00307_LOCUS7387</name>
    <name evidence="6" type="ORF">PECAL_6P15610</name>
</gene>
<dbReference type="Proteomes" id="UP000789595">
    <property type="component" value="Unassembled WGS sequence"/>
</dbReference>
<reference evidence="5" key="1">
    <citation type="submission" date="2021-01" db="EMBL/GenBank/DDBJ databases">
        <authorList>
            <person name="Corre E."/>
            <person name="Pelletier E."/>
            <person name="Niang G."/>
            <person name="Scheremetjew M."/>
            <person name="Finn R."/>
            <person name="Kale V."/>
            <person name="Holt S."/>
            <person name="Cochrane G."/>
            <person name="Meng A."/>
            <person name="Brown T."/>
            <person name="Cohen L."/>
        </authorList>
    </citation>
    <scope>NUCLEOTIDE SEQUENCE</scope>
    <source>
        <strain evidence="5">CCMP1756</strain>
    </source>
</reference>
<evidence type="ECO:0000259" key="4">
    <source>
        <dbReference type="Pfam" id="PF13815"/>
    </source>
</evidence>
<dbReference type="InterPro" id="IPR032714">
    <property type="entry name" value="DZIP1_N"/>
</dbReference>
<evidence type="ECO:0000256" key="1">
    <source>
        <dbReference type="ARBA" id="ARBA00023054"/>
    </source>
</evidence>
<keyword evidence="7" id="KW-1185">Reference proteome</keyword>
<accession>A0A7S3ZRZ6</accession>
<organism evidence="5">
    <name type="scientific">Pelagomonas calceolata</name>
    <dbReference type="NCBI Taxonomy" id="35677"/>
    <lineage>
        <taxon>Eukaryota</taxon>
        <taxon>Sar</taxon>
        <taxon>Stramenopiles</taxon>
        <taxon>Ochrophyta</taxon>
        <taxon>Pelagophyceae</taxon>
        <taxon>Pelagomonadales</taxon>
        <taxon>Pelagomonadaceae</taxon>
        <taxon>Pelagomonas</taxon>
    </lineage>
</organism>